<dbReference type="Gene3D" id="3.90.226.10">
    <property type="entry name" value="2-enoyl-CoA Hydratase, Chain A, domain 1"/>
    <property type="match status" value="1"/>
</dbReference>
<name>A0A3N9TL23_9VIBR</name>
<evidence type="ECO:0000256" key="1">
    <source>
        <dbReference type="SAM" id="SignalP"/>
    </source>
</evidence>
<feature type="chain" id="PRO_5018182755" description="Peptidase S14" evidence="1">
    <location>
        <begin position="18"/>
        <end position="236"/>
    </location>
</feature>
<evidence type="ECO:0000313" key="2">
    <source>
        <dbReference type="EMBL" id="RQW64977.1"/>
    </source>
</evidence>
<accession>A0A3N9TL23</accession>
<dbReference type="RefSeq" id="WP_124935626.1">
    <property type="nucleotide sequence ID" value="NZ_RJVQ01000001.1"/>
</dbReference>
<dbReference type="InterPro" id="IPR029045">
    <property type="entry name" value="ClpP/crotonase-like_dom_sf"/>
</dbReference>
<reference evidence="2 3" key="1">
    <citation type="submission" date="2018-11" db="EMBL/GenBank/DDBJ databases">
        <title>Vibrio LJC006 sp. nov., isolated from seawater during the bloom of the enteromorpha.</title>
        <authorList>
            <person name="Liang J."/>
        </authorList>
    </citation>
    <scope>NUCLEOTIDE SEQUENCE [LARGE SCALE GENOMIC DNA]</scope>
    <source>
        <strain evidence="2 3">LJC006</strain>
    </source>
</reference>
<organism evidence="2 3">
    <name type="scientific">Vibrio viridaestus</name>
    <dbReference type="NCBI Taxonomy" id="2487322"/>
    <lineage>
        <taxon>Bacteria</taxon>
        <taxon>Pseudomonadati</taxon>
        <taxon>Pseudomonadota</taxon>
        <taxon>Gammaproteobacteria</taxon>
        <taxon>Vibrionales</taxon>
        <taxon>Vibrionaceae</taxon>
        <taxon>Vibrio</taxon>
    </lineage>
</organism>
<dbReference type="OrthoDB" id="8581915at2"/>
<dbReference type="Proteomes" id="UP000281112">
    <property type="component" value="Unassembled WGS sequence"/>
</dbReference>
<dbReference type="SUPFAM" id="SSF52096">
    <property type="entry name" value="ClpP/crotonase"/>
    <property type="match status" value="1"/>
</dbReference>
<keyword evidence="3" id="KW-1185">Reference proteome</keyword>
<keyword evidence="1" id="KW-0732">Signal</keyword>
<evidence type="ECO:0008006" key="4">
    <source>
        <dbReference type="Google" id="ProtNLM"/>
    </source>
</evidence>
<proteinExistence type="predicted"/>
<protein>
    <recommendedName>
        <fullName evidence="4">Peptidase S14</fullName>
    </recommendedName>
</protein>
<dbReference type="EMBL" id="RJVQ01000001">
    <property type="protein sequence ID" value="RQW64977.1"/>
    <property type="molecule type" value="Genomic_DNA"/>
</dbReference>
<gene>
    <name evidence="2" type="ORF">EES38_02770</name>
</gene>
<feature type="signal peptide" evidence="1">
    <location>
        <begin position="1"/>
        <end position="17"/>
    </location>
</feature>
<sequence length="236" mass="26444">MKYILLIFMFLPYSSFAMKSLNPIENPNVEKIYIQQNLLYLTGDISDQSVGKVMTMIEASKQKVRTIVVNSLGGDLKAGIKLGSWIYNNNISLIVNGFCASSCANYLFTAAKTVHITHNSVVMWHGGATQESLLADPTNKDEVKWYFDLIKLETEFFQRIGVQQLITTYGQLNNFVKLDNTPACVEGNKKGQIQGWTYTLNDLKVFGVNRVTFDDATPAVGFRGKLMSCIVSLDER</sequence>
<comment type="caution">
    <text evidence="2">The sequence shown here is derived from an EMBL/GenBank/DDBJ whole genome shotgun (WGS) entry which is preliminary data.</text>
</comment>
<evidence type="ECO:0000313" key="3">
    <source>
        <dbReference type="Proteomes" id="UP000281112"/>
    </source>
</evidence>
<dbReference type="AlphaFoldDB" id="A0A3N9TL23"/>